<protein>
    <recommendedName>
        <fullName evidence="7">Suppressor of G2 allele of SKP1</fullName>
    </recommendedName>
</protein>
<comment type="similarity">
    <text evidence="1">Belongs to the SGT1 family.</text>
</comment>
<evidence type="ECO:0000256" key="1">
    <source>
        <dbReference type="ARBA" id="ARBA00008509"/>
    </source>
</evidence>
<evidence type="ECO:0000259" key="3">
    <source>
        <dbReference type="PROSITE" id="PS51048"/>
    </source>
</evidence>
<evidence type="ECO:0008006" key="7">
    <source>
        <dbReference type="Google" id="ProtNLM"/>
    </source>
</evidence>
<gene>
    <name evidence="5" type="ORF">DPMN_103865</name>
</gene>
<dbReference type="InterPro" id="IPR007052">
    <property type="entry name" value="CS_dom"/>
</dbReference>
<dbReference type="InterPro" id="IPR011990">
    <property type="entry name" value="TPR-like_helical_dom_sf"/>
</dbReference>
<accession>A0A9D4H8V2</accession>
<evidence type="ECO:0000256" key="2">
    <source>
        <dbReference type="PROSITE-ProRule" id="PRU00339"/>
    </source>
</evidence>
<dbReference type="Pfam" id="PF13414">
    <property type="entry name" value="TPR_11"/>
    <property type="match status" value="1"/>
</dbReference>
<dbReference type="SUPFAM" id="SSF48452">
    <property type="entry name" value="TPR-like"/>
    <property type="match status" value="1"/>
</dbReference>
<dbReference type="SMART" id="SM00028">
    <property type="entry name" value="TPR"/>
    <property type="match status" value="3"/>
</dbReference>
<sequence length="357" mass="40920">MASELFQKGNDQFIYEQYEKAITLYTQALELERNRDDIFCNRAQAYFKLEKYKETVEDASEALRMNSSNVKAYHRKGTGLFYLEDYVSAKEAFEAGLKYSDEDSFNFPLWIKKCEAEIDLQKNGAGVEQGVGVSEVKTSGATAEPMEVKQEVPPEPVKPTIRHDWYQTPTHVIVNIFYKNCKQEDASIDIQDRLLQADLVLPDREPYQLKFSPLAHPIDPSASSYKILKTKIEVKMKKREGLQWKVLESEDEEAALTLHPATDPQAYPTSAHYTRNWDKLSKQAEEEEKKDKKEGDAALNELFQQIYKDGTDETKKAMMKSFYESGGTVLSTNWGEIGKAKTEVKPPDGMEFKKWNS</sequence>
<dbReference type="EMBL" id="JAIWYP010000004">
    <property type="protein sequence ID" value="KAH3830620.1"/>
    <property type="molecule type" value="Genomic_DNA"/>
</dbReference>
<dbReference type="Pfam" id="PF04969">
    <property type="entry name" value="CS"/>
    <property type="match status" value="1"/>
</dbReference>
<organism evidence="5 6">
    <name type="scientific">Dreissena polymorpha</name>
    <name type="common">Zebra mussel</name>
    <name type="synonym">Mytilus polymorpha</name>
    <dbReference type="NCBI Taxonomy" id="45954"/>
    <lineage>
        <taxon>Eukaryota</taxon>
        <taxon>Metazoa</taxon>
        <taxon>Spiralia</taxon>
        <taxon>Lophotrochozoa</taxon>
        <taxon>Mollusca</taxon>
        <taxon>Bivalvia</taxon>
        <taxon>Autobranchia</taxon>
        <taxon>Heteroconchia</taxon>
        <taxon>Euheterodonta</taxon>
        <taxon>Imparidentia</taxon>
        <taxon>Neoheterodontei</taxon>
        <taxon>Myida</taxon>
        <taxon>Dreissenoidea</taxon>
        <taxon>Dreissenidae</taxon>
        <taxon>Dreissena</taxon>
    </lineage>
</organism>
<evidence type="ECO:0000313" key="6">
    <source>
        <dbReference type="Proteomes" id="UP000828390"/>
    </source>
</evidence>
<dbReference type="GO" id="GO:0051087">
    <property type="term" value="F:protein-folding chaperone binding"/>
    <property type="evidence" value="ECO:0007669"/>
    <property type="project" value="InterPro"/>
</dbReference>
<dbReference type="Gene3D" id="1.25.40.10">
    <property type="entry name" value="Tetratricopeptide repeat domain"/>
    <property type="match status" value="1"/>
</dbReference>
<feature type="domain" description="CS" evidence="4">
    <location>
        <begin position="158"/>
        <end position="248"/>
    </location>
</feature>
<dbReference type="InterPro" id="IPR007699">
    <property type="entry name" value="SGS_dom"/>
</dbReference>
<reference evidence="5" key="2">
    <citation type="submission" date="2020-11" db="EMBL/GenBank/DDBJ databases">
        <authorList>
            <person name="McCartney M.A."/>
            <person name="Auch B."/>
            <person name="Kono T."/>
            <person name="Mallez S."/>
            <person name="Becker A."/>
            <person name="Gohl D.M."/>
            <person name="Silverstein K.A.T."/>
            <person name="Koren S."/>
            <person name="Bechman K.B."/>
            <person name="Herman A."/>
            <person name="Abrahante J.E."/>
            <person name="Garbe J."/>
        </authorList>
    </citation>
    <scope>NUCLEOTIDE SEQUENCE</scope>
    <source>
        <strain evidence="5">Duluth1</strain>
        <tissue evidence="5">Whole animal</tissue>
    </source>
</reference>
<reference evidence="5" key="1">
    <citation type="journal article" date="2019" name="bioRxiv">
        <title>The Genome of the Zebra Mussel, Dreissena polymorpha: A Resource for Invasive Species Research.</title>
        <authorList>
            <person name="McCartney M.A."/>
            <person name="Auch B."/>
            <person name="Kono T."/>
            <person name="Mallez S."/>
            <person name="Zhang Y."/>
            <person name="Obille A."/>
            <person name="Becker A."/>
            <person name="Abrahante J.E."/>
            <person name="Garbe J."/>
            <person name="Badalamenti J.P."/>
            <person name="Herman A."/>
            <person name="Mangelson H."/>
            <person name="Liachko I."/>
            <person name="Sullivan S."/>
            <person name="Sone E.D."/>
            <person name="Koren S."/>
            <person name="Silverstein K.A.T."/>
            <person name="Beckman K.B."/>
            <person name="Gohl D.M."/>
        </authorList>
    </citation>
    <scope>NUCLEOTIDE SEQUENCE</scope>
    <source>
        <strain evidence="5">Duluth1</strain>
        <tissue evidence="5">Whole animal</tissue>
    </source>
</reference>
<dbReference type="FunFam" id="2.60.40.790:FF:000012">
    <property type="entry name" value="SGT1 homolog, MIS12 kinetochore complex assembly cochaperone"/>
    <property type="match status" value="1"/>
</dbReference>
<comment type="caution">
    <text evidence="5">The sequence shown here is derived from an EMBL/GenBank/DDBJ whole genome shotgun (WGS) entry which is preliminary data.</text>
</comment>
<dbReference type="GO" id="GO:0005737">
    <property type="term" value="C:cytoplasm"/>
    <property type="evidence" value="ECO:0007669"/>
    <property type="project" value="UniProtKB-ARBA"/>
</dbReference>
<keyword evidence="2" id="KW-0802">TPR repeat</keyword>
<dbReference type="InterPro" id="IPR044563">
    <property type="entry name" value="Sgt1-like"/>
</dbReference>
<feature type="domain" description="SGS" evidence="3">
    <location>
        <begin position="266"/>
        <end position="357"/>
    </location>
</feature>
<dbReference type="PROSITE" id="PS50005">
    <property type="entry name" value="TPR"/>
    <property type="match status" value="2"/>
</dbReference>
<dbReference type="Proteomes" id="UP000828390">
    <property type="component" value="Unassembled WGS sequence"/>
</dbReference>
<name>A0A9D4H8V2_DREPO</name>
<dbReference type="InterPro" id="IPR008978">
    <property type="entry name" value="HSP20-like_chaperone"/>
</dbReference>
<dbReference type="PANTHER" id="PTHR45862">
    <property type="entry name" value="PROTEIN SGT1 HOMOLOG"/>
    <property type="match status" value="1"/>
</dbReference>
<dbReference type="PROSITE" id="PS51048">
    <property type="entry name" value="SGS"/>
    <property type="match status" value="1"/>
</dbReference>
<feature type="repeat" description="TPR" evidence="2">
    <location>
        <begin position="36"/>
        <end position="69"/>
    </location>
</feature>
<evidence type="ECO:0000313" key="5">
    <source>
        <dbReference type="EMBL" id="KAH3830620.1"/>
    </source>
</evidence>
<dbReference type="Pfam" id="PF05002">
    <property type="entry name" value="SGS"/>
    <property type="match status" value="1"/>
</dbReference>
<dbReference type="AlphaFoldDB" id="A0A9D4H8V2"/>
<dbReference type="OrthoDB" id="1898560at2759"/>
<evidence type="ECO:0000259" key="4">
    <source>
        <dbReference type="PROSITE" id="PS51203"/>
    </source>
</evidence>
<keyword evidence="6" id="KW-1185">Reference proteome</keyword>
<dbReference type="PROSITE" id="PS51203">
    <property type="entry name" value="CS"/>
    <property type="match status" value="1"/>
</dbReference>
<proteinExistence type="inferred from homology"/>
<feature type="repeat" description="TPR" evidence="2">
    <location>
        <begin position="2"/>
        <end position="35"/>
    </location>
</feature>
<dbReference type="Gene3D" id="2.60.40.790">
    <property type="match status" value="1"/>
</dbReference>
<dbReference type="SUPFAM" id="SSF49764">
    <property type="entry name" value="HSP20-like chaperones"/>
    <property type="match status" value="1"/>
</dbReference>
<dbReference type="InterPro" id="IPR019734">
    <property type="entry name" value="TPR_rpt"/>
</dbReference>